<dbReference type="PANTHER" id="PTHR43774:SF1">
    <property type="entry name" value="PEPTIDE METHIONINE SULFOXIDE REDUCTASE MSRA 2"/>
    <property type="match status" value="1"/>
</dbReference>
<dbReference type="AlphaFoldDB" id="A0A556MMK8"/>
<dbReference type="InterPro" id="IPR002569">
    <property type="entry name" value="Met_Sox_Rdtase_MsrA_dom"/>
</dbReference>
<dbReference type="Pfam" id="PF01625">
    <property type="entry name" value="PMSR"/>
    <property type="match status" value="1"/>
</dbReference>
<keyword evidence="2" id="KW-0560">Oxidoreductase</keyword>
<reference evidence="6 7" key="1">
    <citation type="submission" date="2019-07" db="EMBL/GenBank/DDBJ databases">
        <authorList>
            <person name="Huq M.A."/>
        </authorList>
    </citation>
    <scope>NUCLEOTIDE SEQUENCE [LARGE SCALE GENOMIC DNA]</scope>
    <source>
        <strain evidence="6 7">MAH-19</strain>
    </source>
</reference>
<dbReference type="InterPro" id="IPR036509">
    <property type="entry name" value="Met_Sox_Rdtase_MsrA_sf"/>
</dbReference>
<comment type="catalytic activity">
    <reaction evidence="4">
        <text>[thioredoxin]-disulfide + L-methionine + H2O = L-methionine (S)-S-oxide + [thioredoxin]-dithiol</text>
        <dbReference type="Rhea" id="RHEA:19993"/>
        <dbReference type="Rhea" id="RHEA-COMP:10698"/>
        <dbReference type="Rhea" id="RHEA-COMP:10700"/>
        <dbReference type="ChEBI" id="CHEBI:15377"/>
        <dbReference type="ChEBI" id="CHEBI:29950"/>
        <dbReference type="ChEBI" id="CHEBI:50058"/>
        <dbReference type="ChEBI" id="CHEBI:57844"/>
        <dbReference type="ChEBI" id="CHEBI:58772"/>
        <dbReference type="EC" id="1.8.4.11"/>
    </reaction>
</comment>
<dbReference type="EMBL" id="VLPK01000002">
    <property type="protein sequence ID" value="TSJ41126.1"/>
    <property type="molecule type" value="Genomic_DNA"/>
</dbReference>
<keyword evidence="7" id="KW-1185">Reference proteome</keyword>
<evidence type="ECO:0000256" key="2">
    <source>
        <dbReference type="ARBA" id="ARBA00023002"/>
    </source>
</evidence>
<sequence>MKKIGFGGSCHWCTEAIFRSLRGVTAVEQGWISSDGENAVPSEAVIVNFDPDTISLQTLITVHLHTHSCTSAHEMRSKYRSAVYTFDDAQAQEAVQAIQNLQKDFTDTIITRALPFQTFKLNEENYLDYYYKDPSKPFCQNIVNPKLKTLLAKFAKDIAPEHLSHLVAL</sequence>
<evidence type="ECO:0000256" key="4">
    <source>
        <dbReference type="ARBA" id="ARBA00048782"/>
    </source>
</evidence>
<dbReference type="Proteomes" id="UP000318733">
    <property type="component" value="Unassembled WGS sequence"/>
</dbReference>
<comment type="caution">
    <text evidence="6">The sequence shown here is derived from an EMBL/GenBank/DDBJ whole genome shotgun (WGS) entry which is preliminary data.</text>
</comment>
<evidence type="ECO:0000259" key="5">
    <source>
        <dbReference type="Pfam" id="PF01625"/>
    </source>
</evidence>
<dbReference type="OrthoDB" id="4174719at2"/>
<organism evidence="6 7">
    <name type="scientific">Mucilaginibacter corticis</name>
    <dbReference type="NCBI Taxonomy" id="2597670"/>
    <lineage>
        <taxon>Bacteria</taxon>
        <taxon>Pseudomonadati</taxon>
        <taxon>Bacteroidota</taxon>
        <taxon>Sphingobacteriia</taxon>
        <taxon>Sphingobacteriales</taxon>
        <taxon>Sphingobacteriaceae</taxon>
        <taxon>Mucilaginibacter</taxon>
    </lineage>
</organism>
<dbReference type="PANTHER" id="PTHR43774">
    <property type="entry name" value="PEPTIDE METHIONINE SULFOXIDE REDUCTASE"/>
    <property type="match status" value="1"/>
</dbReference>
<accession>A0A556MMK8</accession>
<protein>
    <recommendedName>
        <fullName evidence="1">peptide-methionine (S)-S-oxide reductase</fullName>
        <ecNumber evidence="1">1.8.4.11</ecNumber>
    </recommendedName>
</protein>
<proteinExistence type="predicted"/>
<name>A0A556MMK8_9SPHI</name>
<evidence type="ECO:0000256" key="1">
    <source>
        <dbReference type="ARBA" id="ARBA00012502"/>
    </source>
</evidence>
<evidence type="ECO:0000256" key="3">
    <source>
        <dbReference type="ARBA" id="ARBA00047806"/>
    </source>
</evidence>
<evidence type="ECO:0000313" key="7">
    <source>
        <dbReference type="Proteomes" id="UP000318733"/>
    </source>
</evidence>
<evidence type="ECO:0000313" key="6">
    <source>
        <dbReference type="EMBL" id="TSJ41126.1"/>
    </source>
</evidence>
<gene>
    <name evidence="6" type="ORF">FO440_15045</name>
</gene>
<feature type="domain" description="Peptide methionine sulphoxide reductase MsrA" evidence="5">
    <location>
        <begin position="4"/>
        <end position="139"/>
    </location>
</feature>
<dbReference type="EC" id="1.8.4.11" evidence="1"/>
<comment type="catalytic activity">
    <reaction evidence="3">
        <text>L-methionyl-[protein] + [thioredoxin]-disulfide + H2O = L-methionyl-(S)-S-oxide-[protein] + [thioredoxin]-dithiol</text>
        <dbReference type="Rhea" id="RHEA:14217"/>
        <dbReference type="Rhea" id="RHEA-COMP:10698"/>
        <dbReference type="Rhea" id="RHEA-COMP:10700"/>
        <dbReference type="Rhea" id="RHEA-COMP:12313"/>
        <dbReference type="Rhea" id="RHEA-COMP:12315"/>
        <dbReference type="ChEBI" id="CHEBI:15377"/>
        <dbReference type="ChEBI" id="CHEBI:16044"/>
        <dbReference type="ChEBI" id="CHEBI:29950"/>
        <dbReference type="ChEBI" id="CHEBI:44120"/>
        <dbReference type="ChEBI" id="CHEBI:50058"/>
        <dbReference type="EC" id="1.8.4.11"/>
    </reaction>
</comment>
<dbReference type="SUPFAM" id="SSF55068">
    <property type="entry name" value="Peptide methionine sulfoxide reductase"/>
    <property type="match status" value="1"/>
</dbReference>
<dbReference type="Gene3D" id="3.30.1060.10">
    <property type="entry name" value="Peptide methionine sulphoxide reductase MsrA"/>
    <property type="match status" value="1"/>
</dbReference>
<dbReference type="GO" id="GO:0008113">
    <property type="term" value="F:peptide-methionine (S)-S-oxide reductase activity"/>
    <property type="evidence" value="ECO:0007669"/>
    <property type="project" value="UniProtKB-EC"/>
</dbReference>